<proteinExistence type="predicted"/>
<comment type="caution">
    <text evidence="2">The sequence shown here is derived from an EMBL/GenBank/DDBJ whole genome shotgun (WGS) entry which is preliminary data.</text>
</comment>
<dbReference type="EMBL" id="MU854043">
    <property type="protein sequence ID" value="KAK3933972.1"/>
    <property type="molecule type" value="Genomic_DNA"/>
</dbReference>
<feature type="domain" description="GED" evidence="1">
    <location>
        <begin position="64"/>
        <end position="154"/>
    </location>
</feature>
<name>A0AAN6MY05_9PEZI</name>
<organism evidence="2 3">
    <name type="scientific">Diplogelasinospora grovesii</name>
    <dbReference type="NCBI Taxonomy" id="303347"/>
    <lineage>
        <taxon>Eukaryota</taxon>
        <taxon>Fungi</taxon>
        <taxon>Dikarya</taxon>
        <taxon>Ascomycota</taxon>
        <taxon>Pezizomycotina</taxon>
        <taxon>Sordariomycetes</taxon>
        <taxon>Sordariomycetidae</taxon>
        <taxon>Sordariales</taxon>
        <taxon>Diplogelasinosporaceae</taxon>
        <taxon>Diplogelasinospora</taxon>
    </lineage>
</organism>
<dbReference type="PROSITE" id="PS51388">
    <property type="entry name" value="GED"/>
    <property type="match status" value="1"/>
</dbReference>
<evidence type="ECO:0000313" key="3">
    <source>
        <dbReference type="Proteomes" id="UP001303473"/>
    </source>
</evidence>
<evidence type="ECO:0000259" key="1">
    <source>
        <dbReference type="PROSITE" id="PS51388"/>
    </source>
</evidence>
<protein>
    <recommendedName>
        <fullName evidence="1">GED domain-containing protein</fullName>
    </recommendedName>
</protein>
<gene>
    <name evidence="2" type="ORF">QBC46DRAFT_92488</name>
</gene>
<dbReference type="AlphaFoldDB" id="A0AAN6MY05"/>
<dbReference type="Proteomes" id="UP001303473">
    <property type="component" value="Unassembled WGS sequence"/>
</dbReference>
<sequence length="154" mass="17105">MLQQTRGLHRPELIRGSVESFRRLFKLPPFLLGVAGSRGGTGEDQSANDVILGRMKAVRERAVGAQLIHHVEMYYETSMTAFVGYVNALVVENGILDELPKAILTQKHIMDADASVLEKIAGEKPSEARQREKDNRELEVLKKALETLEGYSTG</sequence>
<reference evidence="3" key="1">
    <citation type="journal article" date="2023" name="Mol. Phylogenet. Evol.">
        <title>Genome-scale phylogeny and comparative genomics of the fungal order Sordariales.</title>
        <authorList>
            <person name="Hensen N."/>
            <person name="Bonometti L."/>
            <person name="Westerberg I."/>
            <person name="Brannstrom I.O."/>
            <person name="Guillou S."/>
            <person name="Cros-Aarteil S."/>
            <person name="Calhoun S."/>
            <person name="Haridas S."/>
            <person name="Kuo A."/>
            <person name="Mondo S."/>
            <person name="Pangilinan J."/>
            <person name="Riley R."/>
            <person name="LaButti K."/>
            <person name="Andreopoulos B."/>
            <person name="Lipzen A."/>
            <person name="Chen C."/>
            <person name="Yan M."/>
            <person name="Daum C."/>
            <person name="Ng V."/>
            <person name="Clum A."/>
            <person name="Steindorff A."/>
            <person name="Ohm R.A."/>
            <person name="Martin F."/>
            <person name="Silar P."/>
            <person name="Natvig D.O."/>
            <person name="Lalanne C."/>
            <person name="Gautier V."/>
            <person name="Ament-Velasquez S.L."/>
            <person name="Kruys A."/>
            <person name="Hutchinson M.I."/>
            <person name="Powell A.J."/>
            <person name="Barry K."/>
            <person name="Miller A.N."/>
            <person name="Grigoriev I.V."/>
            <person name="Debuchy R."/>
            <person name="Gladieux P."/>
            <person name="Hiltunen Thoren M."/>
            <person name="Johannesson H."/>
        </authorList>
    </citation>
    <scope>NUCLEOTIDE SEQUENCE [LARGE SCALE GENOMIC DNA]</scope>
    <source>
        <strain evidence="3">CBS 340.73</strain>
    </source>
</reference>
<keyword evidence="3" id="KW-1185">Reference proteome</keyword>
<evidence type="ECO:0000313" key="2">
    <source>
        <dbReference type="EMBL" id="KAK3933972.1"/>
    </source>
</evidence>
<accession>A0AAN6MY05</accession>
<dbReference type="InterPro" id="IPR020850">
    <property type="entry name" value="GED_dom"/>
</dbReference>